<sequence length="104" mass="12014">MWQRERVSGKVRAGKWVLIMGITEGEDIRGQEKERSRRNEEIGTRVTEIREEEKEQRGGNARRERGRAVRPRTWGNHRKGSRIGGCSIGGEDQIEEIEGREKEG</sequence>
<evidence type="ECO:0000313" key="3">
    <source>
        <dbReference type="Proteomes" id="UP000821853"/>
    </source>
</evidence>
<comment type="caution">
    <text evidence="2">The sequence shown here is derived from an EMBL/GenBank/DDBJ whole genome shotgun (WGS) entry which is preliminary data.</text>
</comment>
<gene>
    <name evidence="2" type="ORF">HPB48_017090</name>
</gene>
<evidence type="ECO:0000313" key="2">
    <source>
        <dbReference type="EMBL" id="KAH9371153.1"/>
    </source>
</evidence>
<dbReference type="VEuPathDB" id="VectorBase:HLOH_058607"/>
<feature type="region of interest" description="Disordered" evidence="1">
    <location>
        <begin position="49"/>
        <end position="104"/>
    </location>
</feature>
<feature type="compositionally biased region" description="Basic and acidic residues" evidence="1">
    <location>
        <begin position="49"/>
        <end position="67"/>
    </location>
</feature>
<feature type="compositionally biased region" description="Basic residues" evidence="1">
    <location>
        <begin position="68"/>
        <end position="81"/>
    </location>
</feature>
<dbReference type="EMBL" id="JABSTR010000005">
    <property type="protein sequence ID" value="KAH9371153.1"/>
    <property type="molecule type" value="Genomic_DNA"/>
</dbReference>
<dbReference type="AlphaFoldDB" id="A0A9J6G8W9"/>
<evidence type="ECO:0000256" key="1">
    <source>
        <dbReference type="SAM" id="MobiDB-lite"/>
    </source>
</evidence>
<dbReference type="Proteomes" id="UP000821853">
    <property type="component" value="Chromosome 3"/>
</dbReference>
<accession>A0A9J6G8W9</accession>
<proteinExistence type="predicted"/>
<name>A0A9J6G8W9_HAELO</name>
<protein>
    <submittedName>
        <fullName evidence="2">Uncharacterized protein</fullName>
    </submittedName>
</protein>
<reference evidence="2 3" key="1">
    <citation type="journal article" date="2020" name="Cell">
        <title>Large-Scale Comparative Analyses of Tick Genomes Elucidate Their Genetic Diversity and Vector Capacities.</title>
        <authorList>
            <consortium name="Tick Genome and Microbiome Consortium (TIGMIC)"/>
            <person name="Jia N."/>
            <person name="Wang J."/>
            <person name="Shi W."/>
            <person name="Du L."/>
            <person name="Sun Y."/>
            <person name="Zhan W."/>
            <person name="Jiang J.F."/>
            <person name="Wang Q."/>
            <person name="Zhang B."/>
            <person name="Ji P."/>
            <person name="Bell-Sakyi L."/>
            <person name="Cui X.M."/>
            <person name="Yuan T.T."/>
            <person name="Jiang B.G."/>
            <person name="Yang W.F."/>
            <person name="Lam T.T."/>
            <person name="Chang Q.C."/>
            <person name="Ding S.J."/>
            <person name="Wang X.J."/>
            <person name="Zhu J.G."/>
            <person name="Ruan X.D."/>
            <person name="Zhao L."/>
            <person name="Wei J.T."/>
            <person name="Ye R.Z."/>
            <person name="Que T.C."/>
            <person name="Du C.H."/>
            <person name="Zhou Y.H."/>
            <person name="Cheng J.X."/>
            <person name="Dai P.F."/>
            <person name="Guo W.B."/>
            <person name="Han X.H."/>
            <person name="Huang E.J."/>
            <person name="Li L.F."/>
            <person name="Wei W."/>
            <person name="Gao Y.C."/>
            <person name="Liu J.Z."/>
            <person name="Shao H.Z."/>
            <person name="Wang X."/>
            <person name="Wang C.C."/>
            <person name="Yang T.C."/>
            <person name="Huo Q.B."/>
            <person name="Li W."/>
            <person name="Chen H.Y."/>
            <person name="Chen S.E."/>
            <person name="Zhou L.G."/>
            <person name="Ni X.B."/>
            <person name="Tian J.H."/>
            <person name="Sheng Y."/>
            <person name="Liu T."/>
            <person name="Pan Y.S."/>
            <person name="Xia L.Y."/>
            <person name="Li J."/>
            <person name="Zhao F."/>
            <person name="Cao W.C."/>
        </authorList>
    </citation>
    <scope>NUCLEOTIDE SEQUENCE [LARGE SCALE GENOMIC DNA]</scope>
    <source>
        <strain evidence="2">HaeL-2018</strain>
    </source>
</reference>
<organism evidence="2 3">
    <name type="scientific">Haemaphysalis longicornis</name>
    <name type="common">Bush tick</name>
    <dbReference type="NCBI Taxonomy" id="44386"/>
    <lineage>
        <taxon>Eukaryota</taxon>
        <taxon>Metazoa</taxon>
        <taxon>Ecdysozoa</taxon>
        <taxon>Arthropoda</taxon>
        <taxon>Chelicerata</taxon>
        <taxon>Arachnida</taxon>
        <taxon>Acari</taxon>
        <taxon>Parasitiformes</taxon>
        <taxon>Ixodida</taxon>
        <taxon>Ixodoidea</taxon>
        <taxon>Ixodidae</taxon>
        <taxon>Haemaphysalinae</taxon>
        <taxon>Haemaphysalis</taxon>
    </lineage>
</organism>
<keyword evidence="3" id="KW-1185">Reference proteome</keyword>